<keyword evidence="2" id="KW-0812">Transmembrane</keyword>
<dbReference type="AlphaFoldDB" id="A0A396HQE2"/>
<name>A0A396HQE2_MEDTR</name>
<proteinExistence type="predicted"/>
<feature type="transmembrane region" description="Helical" evidence="2">
    <location>
        <begin position="156"/>
        <end position="174"/>
    </location>
</feature>
<feature type="transmembrane region" description="Helical" evidence="2">
    <location>
        <begin position="180"/>
        <end position="197"/>
    </location>
</feature>
<evidence type="ECO:0008006" key="4">
    <source>
        <dbReference type="Google" id="ProtNLM"/>
    </source>
</evidence>
<evidence type="ECO:0000256" key="1">
    <source>
        <dbReference type="SAM" id="MobiDB-lite"/>
    </source>
</evidence>
<feature type="region of interest" description="Disordered" evidence="1">
    <location>
        <begin position="1"/>
        <end position="151"/>
    </location>
</feature>
<organism evidence="3">
    <name type="scientific">Medicago truncatula</name>
    <name type="common">Barrel medic</name>
    <name type="synonym">Medicago tribuloides</name>
    <dbReference type="NCBI Taxonomy" id="3880"/>
    <lineage>
        <taxon>Eukaryota</taxon>
        <taxon>Viridiplantae</taxon>
        <taxon>Streptophyta</taxon>
        <taxon>Embryophyta</taxon>
        <taxon>Tracheophyta</taxon>
        <taxon>Spermatophyta</taxon>
        <taxon>Magnoliopsida</taxon>
        <taxon>eudicotyledons</taxon>
        <taxon>Gunneridae</taxon>
        <taxon>Pentapetalae</taxon>
        <taxon>rosids</taxon>
        <taxon>fabids</taxon>
        <taxon>Fabales</taxon>
        <taxon>Fabaceae</taxon>
        <taxon>Papilionoideae</taxon>
        <taxon>50 kb inversion clade</taxon>
        <taxon>NPAAA clade</taxon>
        <taxon>Hologalegina</taxon>
        <taxon>IRL clade</taxon>
        <taxon>Trifolieae</taxon>
        <taxon>Medicago</taxon>
    </lineage>
</organism>
<feature type="compositionally biased region" description="Low complexity" evidence="1">
    <location>
        <begin position="83"/>
        <end position="103"/>
    </location>
</feature>
<dbReference type="Gramene" id="rna30761">
    <property type="protein sequence ID" value="RHN55560.1"/>
    <property type="gene ID" value="gene30761"/>
</dbReference>
<comment type="caution">
    <text evidence="3">The sequence shown here is derived from an EMBL/GenBank/DDBJ whole genome shotgun (WGS) entry which is preliminary data.</text>
</comment>
<feature type="compositionally biased region" description="Polar residues" evidence="1">
    <location>
        <begin position="32"/>
        <end position="50"/>
    </location>
</feature>
<feature type="compositionally biased region" description="Low complexity" evidence="1">
    <location>
        <begin position="1"/>
        <end position="10"/>
    </location>
</feature>
<feature type="compositionally biased region" description="Low complexity" evidence="1">
    <location>
        <begin position="129"/>
        <end position="151"/>
    </location>
</feature>
<keyword evidence="2" id="KW-1133">Transmembrane helix</keyword>
<dbReference type="Proteomes" id="UP000265566">
    <property type="component" value="Chromosome 5"/>
</dbReference>
<evidence type="ECO:0000256" key="2">
    <source>
        <dbReference type="SAM" id="Phobius"/>
    </source>
</evidence>
<gene>
    <name evidence="3" type="ORF">MtrunA17_Chr5g0419181</name>
</gene>
<feature type="compositionally biased region" description="Polar residues" evidence="1">
    <location>
        <begin position="105"/>
        <end position="121"/>
    </location>
</feature>
<keyword evidence="2" id="KW-0472">Membrane</keyword>
<dbReference type="EMBL" id="PSQE01000005">
    <property type="protein sequence ID" value="RHN55560.1"/>
    <property type="molecule type" value="Genomic_DNA"/>
</dbReference>
<accession>A0A396HQE2</accession>
<reference evidence="3" key="1">
    <citation type="journal article" date="2018" name="Nat. Plants">
        <title>Whole-genome landscape of Medicago truncatula symbiotic genes.</title>
        <authorList>
            <person name="Pecrix Y."/>
            <person name="Gamas P."/>
            <person name="Carrere S."/>
        </authorList>
    </citation>
    <scope>NUCLEOTIDE SEQUENCE</scope>
    <source>
        <tissue evidence="3">Leaves</tissue>
    </source>
</reference>
<protein>
    <recommendedName>
        <fullName evidence="4">Transmembrane protein</fullName>
    </recommendedName>
</protein>
<feature type="compositionally biased region" description="Pro residues" evidence="1">
    <location>
        <begin position="11"/>
        <end position="26"/>
    </location>
</feature>
<sequence length="198" mass="22605">MAHKQPTSSSDPPPPASLSQPRPPPQYLFHRTLSTPQLPSQSNAPFSTQRPQPPYQFIAPSYSSQQPPRPPYHFSRPSFLSQPPHYSFQRSSSSQPARPPYYSITPYSSETPRSSHSNMEQSFIPPRYRSSTWITPSRSRSTSPSDASYSSKASNIKDYICIALAVTSCVIYMSYVVREFIFFCSFFISNIFIYYIYK</sequence>
<evidence type="ECO:0000313" key="3">
    <source>
        <dbReference type="EMBL" id="RHN55560.1"/>
    </source>
</evidence>